<gene>
    <name evidence="5" type="ORF">L284_00265</name>
</gene>
<dbReference type="PANTHER" id="PTHR14084">
    <property type="entry name" value="KYNURENINASE"/>
    <property type="match status" value="1"/>
</dbReference>
<dbReference type="InterPro" id="IPR015424">
    <property type="entry name" value="PyrdxlP-dep_Trfase"/>
</dbReference>
<protein>
    <recommendedName>
        <fullName evidence="4">Aminotransferase class V domain-containing protein</fullName>
    </recommendedName>
</protein>
<dbReference type="InterPro" id="IPR010111">
    <property type="entry name" value="Kynureninase"/>
</dbReference>
<dbReference type="OrthoDB" id="9812626at2"/>
<dbReference type="AlphaFoldDB" id="T0JD33"/>
<dbReference type="GO" id="GO:0030170">
    <property type="term" value="F:pyridoxal phosphate binding"/>
    <property type="evidence" value="ECO:0007669"/>
    <property type="project" value="InterPro"/>
</dbReference>
<dbReference type="GO" id="GO:0043420">
    <property type="term" value="P:anthranilate metabolic process"/>
    <property type="evidence" value="ECO:0007669"/>
    <property type="project" value="TreeGrafter"/>
</dbReference>
<dbReference type="GO" id="GO:0005737">
    <property type="term" value="C:cytoplasm"/>
    <property type="evidence" value="ECO:0007669"/>
    <property type="project" value="InterPro"/>
</dbReference>
<dbReference type="Proteomes" id="UP000015527">
    <property type="component" value="Unassembled WGS sequence"/>
</dbReference>
<dbReference type="eggNOG" id="COG0520">
    <property type="taxonomic scope" value="Bacteria"/>
</dbReference>
<keyword evidence="2" id="KW-0378">Hydrolase</keyword>
<organism evidence="5 6">
    <name type="scientific">Novosphingobium lindaniclasticum LE124</name>
    <dbReference type="NCBI Taxonomy" id="1096930"/>
    <lineage>
        <taxon>Bacteria</taxon>
        <taxon>Pseudomonadati</taxon>
        <taxon>Pseudomonadota</taxon>
        <taxon>Alphaproteobacteria</taxon>
        <taxon>Sphingomonadales</taxon>
        <taxon>Sphingomonadaceae</taxon>
        <taxon>Novosphingobium</taxon>
    </lineage>
</organism>
<proteinExistence type="predicted"/>
<feature type="domain" description="Aminotransferase class V" evidence="4">
    <location>
        <begin position="52"/>
        <end position="293"/>
    </location>
</feature>
<evidence type="ECO:0000259" key="4">
    <source>
        <dbReference type="Pfam" id="PF00266"/>
    </source>
</evidence>
<evidence type="ECO:0000256" key="2">
    <source>
        <dbReference type="ARBA" id="ARBA00022801"/>
    </source>
</evidence>
<dbReference type="Gene3D" id="3.90.1150.10">
    <property type="entry name" value="Aspartate Aminotransferase, domain 1"/>
    <property type="match status" value="1"/>
</dbReference>
<dbReference type="Gene3D" id="3.40.640.10">
    <property type="entry name" value="Type I PLP-dependent aspartate aminotransferase-like (Major domain)"/>
    <property type="match status" value="1"/>
</dbReference>
<dbReference type="GO" id="GO:0009435">
    <property type="term" value="P:NAD+ biosynthetic process"/>
    <property type="evidence" value="ECO:0007669"/>
    <property type="project" value="InterPro"/>
</dbReference>
<dbReference type="InterPro" id="IPR015421">
    <property type="entry name" value="PyrdxlP-dep_Trfase_major"/>
</dbReference>
<keyword evidence="1" id="KW-0662">Pyridine nucleotide biosynthesis</keyword>
<name>T0JD33_9SPHN</name>
<dbReference type="InterPro" id="IPR000192">
    <property type="entry name" value="Aminotrans_V_dom"/>
</dbReference>
<evidence type="ECO:0000313" key="5">
    <source>
        <dbReference type="EMBL" id="EQB19754.1"/>
    </source>
</evidence>
<evidence type="ECO:0000256" key="3">
    <source>
        <dbReference type="ARBA" id="ARBA00022898"/>
    </source>
</evidence>
<dbReference type="InterPro" id="IPR015422">
    <property type="entry name" value="PyrdxlP-dep_Trfase_small"/>
</dbReference>
<comment type="caution">
    <text evidence="5">The sequence shown here is derived from an EMBL/GenBank/DDBJ whole genome shotgun (WGS) entry which is preliminary data.</text>
</comment>
<keyword evidence="3" id="KW-0663">Pyridoxal phosphate</keyword>
<evidence type="ECO:0000256" key="1">
    <source>
        <dbReference type="ARBA" id="ARBA00022642"/>
    </source>
</evidence>
<dbReference type="Pfam" id="PF00266">
    <property type="entry name" value="Aminotran_5"/>
    <property type="match status" value="1"/>
</dbReference>
<evidence type="ECO:0000313" key="6">
    <source>
        <dbReference type="Proteomes" id="UP000015527"/>
    </source>
</evidence>
<dbReference type="SUPFAM" id="SSF53383">
    <property type="entry name" value="PLP-dependent transferases"/>
    <property type="match status" value="1"/>
</dbReference>
<dbReference type="RefSeq" id="WP_021232056.1">
    <property type="nucleotide sequence ID" value="NZ_ATHL01000001.1"/>
</dbReference>
<dbReference type="PANTHER" id="PTHR14084:SF0">
    <property type="entry name" value="KYNURENINASE"/>
    <property type="match status" value="1"/>
</dbReference>
<dbReference type="GO" id="GO:0030429">
    <property type="term" value="F:kynureninase activity"/>
    <property type="evidence" value="ECO:0007669"/>
    <property type="project" value="InterPro"/>
</dbReference>
<accession>T0JD33</accession>
<dbReference type="EMBL" id="ATHL01000001">
    <property type="protein sequence ID" value="EQB19754.1"/>
    <property type="molecule type" value="Genomic_DNA"/>
</dbReference>
<dbReference type="GO" id="GO:0019441">
    <property type="term" value="P:L-tryptophan catabolic process to kynurenine"/>
    <property type="evidence" value="ECO:0007669"/>
    <property type="project" value="TreeGrafter"/>
</dbReference>
<sequence length="371" mass="39872">MHDLFHVPEGGPYLLSHSVGCLPRTARAALDAAYLDPWQNTGGAAWEPWLETIERFRGGVARLLGTSADEVAPQESVSSALFSLLSGLRLENGRNYVVLSEQAFPTVGYVAQGLERLGFRTRLIPAGHSPGDARTWERHIDDEVAAVIAMHVHSNTGVTSPISEIAALARQHGAMTIVDAAQSAGILPVTPREWGVDAVIGSSVKWLCGGPGAAWLWLRGELTSAIEPLDLGWFGHEDPFEFDIRRFRPAPDARRFQGGSPSIAPFALATAGLDVIDRIGQEAILRHNRTCIAAFAEAAGCEIDMTDRGGTLCLLFEDVAHLNAALAPGGFRYDVRGQCLRASFHAWNTPEEAEALGRTIAHAGLQFSLAG</sequence>
<keyword evidence="6" id="KW-1185">Reference proteome</keyword>
<reference evidence="5 6" key="1">
    <citation type="journal article" date="2013" name="Genome Announc.">
        <title>Genome Sequence of Novosphingobium lindaniclasticum LE124T, Isolated from a Hexachlorocyclohexane Dumpsite.</title>
        <authorList>
            <person name="Saxena A."/>
            <person name="Nayyar N."/>
            <person name="Sangwan N."/>
            <person name="Kumari R."/>
            <person name="Khurana J.P."/>
            <person name="Lal R."/>
        </authorList>
    </citation>
    <scope>NUCLEOTIDE SEQUENCE [LARGE SCALE GENOMIC DNA]</scope>
    <source>
        <strain evidence="5 6">LE124</strain>
    </source>
</reference>
<dbReference type="PATRIC" id="fig|1096930.3.peg.54"/>